<evidence type="ECO:0000313" key="2">
    <source>
        <dbReference type="Proteomes" id="UP000762676"/>
    </source>
</evidence>
<keyword evidence="2" id="KW-1185">Reference proteome</keyword>
<dbReference type="EMBL" id="BMAT01011793">
    <property type="protein sequence ID" value="GFR79138.1"/>
    <property type="molecule type" value="Genomic_DNA"/>
</dbReference>
<dbReference type="PANTHER" id="PTHR46060">
    <property type="entry name" value="MARINER MOS1 TRANSPOSASE-LIKE PROTEIN"/>
    <property type="match status" value="1"/>
</dbReference>
<accession>A0AAV4G0P2</accession>
<evidence type="ECO:0000313" key="1">
    <source>
        <dbReference type="EMBL" id="GFR79138.1"/>
    </source>
</evidence>
<dbReference type="InterPro" id="IPR036397">
    <property type="entry name" value="RNaseH_sf"/>
</dbReference>
<name>A0AAV4G0P2_9GAST</name>
<comment type="caution">
    <text evidence="1">The sequence shown here is derived from an EMBL/GenBank/DDBJ whole genome shotgun (WGS) entry which is preliminary data.</text>
</comment>
<dbReference type="GO" id="GO:0003676">
    <property type="term" value="F:nucleic acid binding"/>
    <property type="evidence" value="ECO:0007669"/>
    <property type="project" value="InterPro"/>
</dbReference>
<dbReference type="Proteomes" id="UP000762676">
    <property type="component" value="Unassembled WGS sequence"/>
</dbReference>
<protein>
    <submittedName>
        <fullName evidence="1">Transposase</fullName>
    </submittedName>
</protein>
<sequence>MKAQRKDTCTQLFERYNAERVAFLQRIMTGDESWVHHYDSGCKAQSIEYRHKTSPSPRKLKGCCLCKKGLAHRFLGHGGNFHMEFLELGQTVISERYISSLRALKLTLRRVRRDKD</sequence>
<organism evidence="1 2">
    <name type="scientific">Elysia marginata</name>
    <dbReference type="NCBI Taxonomy" id="1093978"/>
    <lineage>
        <taxon>Eukaryota</taxon>
        <taxon>Metazoa</taxon>
        <taxon>Spiralia</taxon>
        <taxon>Lophotrochozoa</taxon>
        <taxon>Mollusca</taxon>
        <taxon>Gastropoda</taxon>
        <taxon>Heterobranchia</taxon>
        <taxon>Euthyneura</taxon>
        <taxon>Panpulmonata</taxon>
        <taxon>Sacoglossa</taxon>
        <taxon>Placobranchoidea</taxon>
        <taxon>Plakobranchidae</taxon>
        <taxon>Elysia</taxon>
    </lineage>
</organism>
<dbReference type="InterPro" id="IPR052709">
    <property type="entry name" value="Transposase-MT_Hybrid"/>
</dbReference>
<dbReference type="AlphaFoldDB" id="A0AAV4G0P2"/>
<dbReference type="PANTHER" id="PTHR46060:SF1">
    <property type="entry name" value="MARINER MOS1 TRANSPOSASE-LIKE PROTEIN"/>
    <property type="match status" value="1"/>
</dbReference>
<gene>
    <name evidence="1" type="ORF">ElyMa_005866400</name>
</gene>
<dbReference type="Gene3D" id="3.30.420.10">
    <property type="entry name" value="Ribonuclease H-like superfamily/Ribonuclease H"/>
    <property type="match status" value="1"/>
</dbReference>
<reference evidence="1 2" key="1">
    <citation type="journal article" date="2021" name="Elife">
        <title>Chloroplast acquisition without the gene transfer in kleptoplastic sea slugs, Plakobranchus ocellatus.</title>
        <authorList>
            <person name="Maeda T."/>
            <person name="Takahashi S."/>
            <person name="Yoshida T."/>
            <person name="Shimamura S."/>
            <person name="Takaki Y."/>
            <person name="Nagai Y."/>
            <person name="Toyoda A."/>
            <person name="Suzuki Y."/>
            <person name="Arimoto A."/>
            <person name="Ishii H."/>
            <person name="Satoh N."/>
            <person name="Nishiyama T."/>
            <person name="Hasebe M."/>
            <person name="Maruyama T."/>
            <person name="Minagawa J."/>
            <person name="Obokata J."/>
            <person name="Shigenobu S."/>
        </authorList>
    </citation>
    <scope>NUCLEOTIDE SEQUENCE [LARGE SCALE GENOMIC DNA]</scope>
</reference>
<proteinExistence type="predicted"/>